<feature type="region of interest" description="Disordered" evidence="1">
    <location>
        <begin position="1"/>
        <end position="20"/>
    </location>
</feature>
<feature type="compositionally biased region" description="Low complexity" evidence="1">
    <location>
        <begin position="7"/>
        <end position="20"/>
    </location>
</feature>
<gene>
    <name evidence="2" type="ORF">ATSB10_04160</name>
</gene>
<proteinExistence type="predicted"/>
<protein>
    <submittedName>
        <fullName evidence="2">Uncharacterized protein</fullName>
    </submittedName>
</protein>
<dbReference type="AlphaFoldDB" id="A0A160MXI3"/>
<keyword evidence="3" id="KW-1185">Reference proteome</keyword>
<dbReference type="Proteomes" id="UP000077255">
    <property type="component" value="Chromosome"/>
</dbReference>
<evidence type="ECO:0000313" key="2">
    <source>
        <dbReference type="EMBL" id="AND67870.1"/>
    </source>
</evidence>
<name>A0A160MXI3_9GAMM</name>
<reference evidence="2 3" key="1">
    <citation type="submission" date="2016-02" db="EMBL/GenBank/DDBJ databases">
        <title>Complete genome sequencing and analysis of ATSB10, Dyella thiooxydans isolated from rhizosphere soil of sunflower (Helianthus annuus L.).</title>
        <authorList>
            <person name="Lee Y."/>
            <person name="Hwangbo K."/>
            <person name="Chung H."/>
            <person name="Yoo J."/>
            <person name="Kim K.Y."/>
            <person name="Sa T.M."/>
            <person name="Um Y."/>
            <person name="Madhaiyan M."/>
        </authorList>
    </citation>
    <scope>NUCLEOTIDE SEQUENCE [LARGE SCALE GENOMIC DNA]</scope>
    <source>
        <strain evidence="2 3">ATSB10</strain>
    </source>
</reference>
<evidence type="ECO:0000256" key="1">
    <source>
        <dbReference type="SAM" id="MobiDB-lite"/>
    </source>
</evidence>
<dbReference type="EMBL" id="CP014841">
    <property type="protein sequence ID" value="AND67870.1"/>
    <property type="molecule type" value="Genomic_DNA"/>
</dbReference>
<sequence length="53" mass="5728">MPAPSHPQATTTATPGTSPAALAVHWSDRLQMPWRQKERAARPPFPRPAGAIN</sequence>
<evidence type="ECO:0000313" key="3">
    <source>
        <dbReference type="Proteomes" id="UP000077255"/>
    </source>
</evidence>
<organism evidence="2 3">
    <name type="scientific">Dyella thiooxydans</name>
    <dbReference type="NCBI Taxonomy" id="445710"/>
    <lineage>
        <taxon>Bacteria</taxon>
        <taxon>Pseudomonadati</taxon>
        <taxon>Pseudomonadota</taxon>
        <taxon>Gammaproteobacteria</taxon>
        <taxon>Lysobacterales</taxon>
        <taxon>Rhodanobacteraceae</taxon>
        <taxon>Dyella</taxon>
    </lineage>
</organism>
<dbReference type="KEGG" id="dtx:ATSB10_04160"/>
<accession>A0A160MXI3</accession>